<dbReference type="EMBL" id="JAJSOW010000003">
    <property type="protein sequence ID" value="KAI9194227.1"/>
    <property type="molecule type" value="Genomic_DNA"/>
</dbReference>
<keyword evidence="3" id="KW-1185">Reference proteome</keyword>
<evidence type="ECO:0000256" key="1">
    <source>
        <dbReference type="SAM" id="MobiDB-lite"/>
    </source>
</evidence>
<proteinExistence type="predicted"/>
<dbReference type="Proteomes" id="UP001064489">
    <property type="component" value="Chromosome 1"/>
</dbReference>
<dbReference type="AlphaFoldDB" id="A0AAD5JIM1"/>
<feature type="region of interest" description="Disordered" evidence="1">
    <location>
        <begin position="46"/>
        <end position="72"/>
    </location>
</feature>
<evidence type="ECO:0000313" key="2">
    <source>
        <dbReference type="EMBL" id="KAI9194227.1"/>
    </source>
</evidence>
<name>A0AAD5JIM1_ACENE</name>
<reference evidence="2" key="2">
    <citation type="submission" date="2023-02" db="EMBL/GenBank/DDBJ databases">
        <authorList>
            <person name="Swenson N.G."/>
            <person name="Wegrzyn J.L."/>
            <person name="Mcevoy S.L."/>
        </authorList>
    </citation>
    <scope>NUCLEOTIDE SEQUENCE</scope>
    <source>
        <strain evidence="2">91603</strain>
        <tissue evidence="2">Leaf</tissue>
    </source>
</reference>
<accession>A0AAD5JIM1</accession>
<sequence length="205" mass="23488">MLYDVLPKVLPQALNDVLHKNLYNVHGTASDFANIKEKTEEVDNKNFEATKPDGHPPKVNECADKKDKPEEVDNKDFEAPIRDEHAPKVDEFEVAVEACTRSPIDCKSTIDLESYRSPVPNLMVSTTEQSLIILENRPHNCPEIDLETGRKRKREKFLNSLWIDPRKRKKRKRVKPGQLCDICNDDDLLDPKYDAFLKTTGDDTS</sequence>
<organism evidence="2 3">
    <name type="scientific">Acer negundo</name>
    <name type="common">Box elder</name>
    <dbReference type="NCBI Taxonomy" id="4023"/>
    <lineage>
        <taxon>Eukaryota</taxon>
        <taxon>Viridiplantae</taxon>
        <taxon>Streptophyta</taxon>
        <taxon>Embryophyta</taxon>
        <taxon>Tracheophyta</taxon>
        <taxon>Spermatophyta</taxon>
        <taxon>Magnoliopsida</taxon>
        <taxon>eudicotyledons</taxon>
        <taxon>Gunneridae</taxon>
        <taxon>Pentapetalae</taxon>
        <taxon>rosids</taxon>
        <taxon>malvids</taxon>
        <taxon>Sapindales</taxon>
        <taxon>Sapindaceae</taxon>
        <taxon>Hippocastanoideae</taxon>
        <taxon>Acereae</taxon>
        <taxon>Acer</taxon>
    </lineage>
</organism>
<evidence type="ECO:0000313" key="3">
    <source>
        <dbReference type="Proteomes" id="UP001064489"/>
    </source>
</evidence>
<reference evidence="2" key="1">
    <citation type="journal article" date="2022" name="Plant J.">
        <title>Strategies of tolerance reflected in two North American maple genomes.</title>
        <authorList>
            <person name="McEvoy S.L."/>
            <person name="Sezen U.U."/>
            <person name="Trouern-Trend A."/>
            <person name="McMahon S.M."/>
            <person name="Schaberg P.G."/>
            <person name="Yang J."/>
            <person name="Wegrzyn J.L."/>
            <person name="Swenson N.G."/>
        </authorList>
    </citation>
    <scope>NUCLEOTIDE SEQUENCE</scope>
    <source>
        <strain evidence="2">91603</strain>
    </source>
</reference>
<protein>
    <submittedName>
        <fullName evidence="2">Uncharacterized protein</fullName>
    </submittedName>
</protein>
<gene>
    <name evidence="2" type="ORF">LWI28_004143</name>
</gene>
<comment type="caution">
    <text evidence="2">The sequence shown here is derived from an EMBL/GenBank/DDBJ whole genome shotgun (WGS) entry which is preliminary data.</text>
</comment>